<organism evidence="2 3">
    <name type="scientific">Daucus carota subsp. sativus</name>
    <name type="common">Carrot</name>
    <dbReference type="NCBI Taxonomy" id="79200"/>
    <lineage>
        <taxon>Eukaryota</taxon>
        <taxon>Viridiplantae</taxon>
        <taxon>Streptophyta</taxon>
        <taxon>Embryophyta</taxon>
        <taxon>Tracheophyta</taxon>
        <taxon>Spermatophyta</taxon>
        <taxon>Magnoliopsida</taxon>
        <taxon>eudicotyledons</taxon>
        <taxon>Gunneridae</taxon>
        <taxon>Pentapetalae</taxon>
        <taxon>asterids</taxon>
        <taxon>campanulids</taxon>
        <taxon>Apiales</taxon>
        <taxon>Apiaceae</taxon>
        <taxon>Apioideae</taxon>
        <taxon>Scandiceae</taxon>
        <taxon>Daucinae</taxon>
        <taxon>Daucus</taxon>
        <taxon>Daucus sect. Daucus</taxon>
    </lineage>
</organism>
<evidence type="ECO:0000259" key="1">
    <source>
        <dbReference type="Pfam" id="PF21530"/>
    </source>
</evidence>
<evidence type="ECO:0000313" key="3">
    <source>
        <dbReference type="Proteomes" id="UP000077755"/>
    </source>
</evidence>
<protein>
    <recommendedName>
        <fullName evidence="1">DNA helicase Pif1-like 2B domain-containing protein</fullName>
    </recommendedName>
</protein>
<gene>
    <name evidence="2" type="ORF">DCAR_0205773</name>
</gene>
<dbReference type="PANTHER" id="PTHR23274">
    <property type="entry name" value="DNA HELICASE-RELATED"/>
    <property type="match status" value="1"/>
</dbReference>
<dbReference type="GO" id="GO:0005657">
    <property type="term" value="C:replication fork"/>
    <property type="evidence" value="ECO:0007669"/>
    <property type="project" value="TreeGrafter"/>
</dbReference>
<proteinExistence type="predicted"/>
<keyword evidence="3" id="KW-1185">Reference proteome</keyword>
<reference evidence="2" key="1">
    <citation type="journal article" date="2016" name="Nat. Genet.">
        <title>A high-quality carrot genome assembly provides new insights into carotenoid accumulation and asterid genome evolution.</title>
        <authorList>
            <person name="Iorizzo M."/>
            <person name="Ellison S."/>
            <person name="Senalik D."/>
            <person name="Zeng P."/>
            <person name="Satapoomin P."/>
            <person name="Huang J."/>
            <person name="Bowman M."/>
            <person name="Iovene M."/>
            <person name="Sanseverino W."/>
            <person name="Cavagnaro P."/>
            <person name="Yildiz M."/>
            <person name="Macko-Podgorni A."/>
            <person name="Moranska E."/>
            <person name="Grzebelus E."/>
            <person name="Grzebelus D."/>
            <person name="Ashrafi H."/>
            <person name="Zheng Z."/>
            <person name="Cheng S."/>
            <person name="Spooner D."/>
            <person name="Van Deynze A."/>
            <person name="Simon P."/>
        </authorList>
    </citation>
    <scope>NUCLEOTIDE SEQUENCE</scope>
    <source>
        <tissue evidence="2">Leaf</tissue>
    </source>
</reference>
<sequence>MQVYLNPGDDPLQSMVNKIYSHLEEEHVNMEYIRDRAILTPLNEYTAGELKIYRSNDSICKAASTAVEEVLYPPEYLNSLKFSGLPNHELQVKVDSPITLLRNLDPKKSLCNGTRLIVTRCYQFLVEARIIMGNKIGDITYIPRTNMSPADKTFPARVKRKLFPISVCYAMTVNKR</sequence>
<name>A0AAF0WD06_DAUCS</name>
<evidence type="ECO:0000313" key="2">
    <source>
        <dbReference type="EMBL" id="WOG86561.1"/>
    </source>
</evidence>
<dbReference type="SUPFAM" id="SSF52540">
    <property type="entry name" value="P-loop containing nucleoside triphosphate hydrolases"/>
    <property type="match status" value="1"/>
</dbReference>
<dbReference type="Proteomes" id="UP000077755">
    <property type="component" value="Chromosome 2"/>
</dbReference>
<accession>A0AAF0WD06</accession>
<dbReference type="AlphaFoldDB" id="A0AAF0WD06"/>
<feature type="domain" description="DNA helicase Pif1-like 2B" evidence="1">
    <location>
        <begin position="75"/>
        <end position="120"/>
    </location>
</feature>
<dbReference type="GO" id="GO:0006260">
    <property type="term" value="P:DNA replication"/>
    <property type="evidence" value="ECO:0007669"/>
    <property type="project" value="TreeGrafter"/>
</dbReference>
<dbReference type="InterPro" id="IPR027417">
    <property type="entry name" value="P-loop_NTPase"/>
</dbReference>
<reference evidence="2" key="2">
    <citation type="submission" date="2022-03" db="EMBL/GenBank/DDBJ databases">
        <title>Draft title - Genomic analysis of global carrot germplasm unveils the trajectory of domestication and the origin of high carotenoid orange carrot.</title>
        <authorList>
            <person name="Iorizzo M."/>
            <person name="Ellison S."/>
            <person name="Senalik D."/>
            <person name="Macko-Podgorni A."/>
            <person name="Grzebelus D."/>
            <person name="Bostan H."/>
            <person name="Rolling W."/>
            <person name="Curaba J."/>
            <person name="Simon P."/>
        </authorList>
    </citation>
    <scope>NUCLEOTIDE SEQUENCE</scope>
    <source>
        <tissue evidence="2">Leaf</tissue>
    </source>
</reference>
<dbReference type="EMBL" id="CP093344">
    <property type="protein sequence ID" value="WOG86561.1"/>
    <property type="molecule type" value="Genomic_DNA"/>
</dbReference>
<dbReference type="PANTHER" id="PTHR23274:SF48">
    <property type="entry name" value="ATP-DEPENDENT DNA HELICASE"/>
    <property type="match status" value="1"/>
</dbReference>
<dbReference type="InterPro" id="IPR049163">
    <property type="entry name" value="Pif1-like_2B_dom"/>
</dbReference>
<dbReference type="Pfam" id="PF21530">
    <property type="entry name" value="Pif1_2B_dom"/>
    <property type="match status" value="1"/>
</dbReference>